<dbReference type="Proteomes" id="UP001162164">
    <property type="component" value="Unassembled WGS sequence"/>
</dbReference>
<dbReference type="Pfam" id="PF23069">
    <property type="entry name" value="DUF7042"/>
    <property type="match status" value="1"/>
</dbReference>
<gene>
    <name evidence="4" type="ORF">NQ317_016870</name>
</gene>
<name>A0ABQ9J0K4_9CUCU</name>
<feature type="domain" description="DUF7042" evidence="2">
    <location>
        <begin position="70"/>
        <end position="202"/>
    </location>
</feature>
<keyword evidence="5" id="KW-1185">Reference proteome</keyword>
<dbReference type="InterPro" id="IPR055472">
    <property type="entry name" value="DUF7044"/>
</dbReference>
<evidence type="ECO:0000256" key="1">
    <source>
        <dbReference type="SAM" id="MobiDB-lite"/>
    </source>
</evidence>
<evidence type="ECO:0000313" key="4">
    <source>
        <dbReference type="EMBL" id="KAJ8970657.1"/>
    </source>
</evidence>
<feature type="domain" description="DUF7044" evidence="3">
    <location>
        <begin position="12"/>
        <end position="50"/>
    </location>
</feature>
<organism evidence="4 5">
    <name type="scientific">Molorchus minor</name>
    <dbReference type="NCBI Taxonomy" id="1323400"/>
    <lineage>
        <taxon>Eukaryota</taxon>
        <taxon>Metazoa</taxon>
        <taxon>Ecdysozoa</taxon>
        <taxon>Arthropoda</taxon>
        <taxon>Hexapoda</taxon>
        <taxon>Insecta</taxon>
        <taxon>Pterygota</taxon>
        <taxon>Neoptera</taxon>
        <taxon>Endopterygota</taxon>
        <taxon>Coleoptera</taxon>
        <taxon>Polyphaga</taxon>
        <taxon>Cucujiformia</taxon>
        <taxon>Chrysomeloidea</taxon>
        <taxon>Cerambycidae</taxon>
        <taxon>Lamiinae</taxon>
        <taxon>Monochamini</taxon>
        <taxon>Molorchus</taxon>
    </lineage>
</organism>
<sequence>MLLLVKKRTIVLIRTDDCYRCMVIHPKHASVLQYKETYCEPKSSLVEICSTITGDAPLYSLFRKTPVANPIACPFKSAPFTFSYNRMTGDCSNPPSKAESCTDDSRLVLKYQACPDVPATESNVEELICLATWKEGSTRYLIGKISQVNRRSVSDEDQYRCFIYQRSSENGKTIYNIAQSGDATCTGLDATAFEGSRTMKLTTANGYWMTNTKKCKFPVWITDHHTWLSLDHHKIYKFSQRNATLKILDDEPPKQNKVNQNYAQPYTYGFAGFVSQDQRIQNSEMRVVCHAILQQQEQKKVQITAHVTAGCDSEKYVDNPDDACANFDPSTAPYTTLITTNLHTKKCPHLGRYTVTSISTQAEKRKRRQQPDEHNIANNPEPDDCISHDYEALAVGCSGSHEMEFKSSCSQQSVSAYSCHGSWEENGISYVIATPVARKSTDNLKYCFIYTVANQVHSAVIEGSLGKGAGPPILRLSGVSESCHRSIIPGVTGNWAFNFTSNGQNLRGELRPKQLPILNTHGHPTRLIFAISDSFKMMKKSDVTHLNRKPCTLFKTDSLDNFYVNINHNVLVKDIRAPYVVTALGIVLDTCGIYMKA</sequence>
<dbReference type="PANTHER" id="PTHR22255:SF9">
    <property type="entry name" value="LP06548P"/>
    <property type="match status" value="1"/>
</dbReference>
<evidence type="ECO:0000259" key="2">
    <source>
        <dbReference type="Pfam" id="PF23069"/>
    </source>
</evidence>
<feature type="region of interest" description="Disordered" evidence="1">
    <location>
        <begin position="360"/>
        <end position="384"/>
    </location>
</feature>
<dbReference type="EMBL" id="JAPWTJ010001594">
    <property type="protein sequence ID" value="KAJ8970657.1"/>
    <property type="molecule type" value="Genomic_DNA"/>
</dbReference>
<evidence type="ECO:0000259" key="3">
    <source>
        <dbReference type="Pfam" id="PF23071"/>
    </source>
</evidence>
<accession>A0ABQ9J0K4</accession>
<proteinExistence type="predicted"/>
<dbReference type="Pfam" id="PF23071">
    <property type="entry name" value="DUF7044"/>
    <property type="match status" value="1"/>
</dbReference>
<dbReference type="InterPro" id="IPR055470">
    <property type="entry name" value="DUF7042"/>
</dbReference>
<protein>
    <submittedName>
        <fullName evidence="4">Uncharacterized protein</fullName>
    </submittedName>
</protein>
<dbReference type="PANTHER" id="PTHR22255">
    <property type="entry name" value="LP06548P"/>
    <property type="match status" value="1"/>
</dbReference>
<evidence type="ECO:0000313" key="5">
    <source>
        <dbReference type="Proteomes" id="UP001162164"/>
    </source>
</evidence>
<comment type="caution">
    <text evidence="4">The sequence shown here is derived from an EMBL/GenBank/DDBJ whole genome shotgun (WGS) entry which is preliminary data.</text>
</comment>
<reference evidence="4" key="1">
    <citation type="journal article" date="2023" name="Insect Mol. Biol.">
        <title>Genome sequencing provides insights into the evolution of gene families encoding plant cell wall-degrading enzymes in longhorned beetles.</title>
        <authorList>
            <person name="Shin N.R."/>
            <person name="Okamura Y."/>
            <person name="Kirsch R."/>
            <person name="Pauchet Y."/>
        </authorList>
    </citation>
    <scope>NUCLEOTIDE SEQUENCE</scope>
    <source>
        <strain evidence="4">MMC_N1</strain>
    </source>
</reference>